<sequence>MTEVLIRPMRDADVPAAEQISDEAFFELDRRTLPRDWPEPERRTPALSASWISRTRGFLEHDPGGCWVAEDGSGVVGFATSFVREQVWCLATYAVRPGLQGQGVGARLLEAADAYGAHCATGMLSASVDPRAIRRYWRAGFAFHPQMLLRGAVDRARLPVVDGVRESRPGDVPMMDALARRLRGGGHGPDHAALAEMARPLVAETATGHGFAYTDGARLAVLAATDDATARALLWACLAGAGRARTTWCRT</sequence>
<evidence type="ECO:0000313" key="3">
    <source>
        <dbReference type="Proteomes" id="UP000283644"/>
    </source>
</evidence>
<dbReference type="InterPro" id="IPR016181">
    <property type="entry name" value="Acyl_CoA_acyltransferase"/>
</dbReference>
<gene>
    <name evidence="2" type="ORF">D0Z08_12100</name>
</gene>
<evidence type="ECO:0000259" key="1">
    <source>
        <dbReference type="PROSITE" id="PS51186"/>
    </source>
</evidence>
<dbReference type="CDD" id="cd04301">
    <property type="entry name" value="NAT_SF"/>
    <property type="match status" value="1"/>
</dbReference>
<dbReference type="RefSeq" id="WP_118925489.1">
    <property type="nucleotide sequence ID" value="NZ_QXGH01000015.1"/>
</dbReference>
<comment type="caution">
    <text evidence="2">The sequence shown here is derived from an EMBL/GenBank/DDBJ whole genome shotgun (WGS) entry which is preliminary data.</text>
</comment>
<dbReference type="InterPro" id="IPR000182">
    <property type="entry name" value="GNAT_dom"/>
</dbReference>
<organism evidence="2 3">
    <name type="scientific">Nocardioides immobilis</name>
    <dbReference type="NCBI Taxonomy" id="2049295"/>
    <lineage>
        <taxon>Bacteria</taxon>
        <taxon>Bacillati</taxon>
        <taxon>Actinomycetota</taxon>
        <taxon>Actinomycetes</taxon>
        <taxon>Propionibacteriales</taxon>
        <taxon>Nocardioidaceae</taxon>
        <taxon>Nocardioides</taxon>
    </lineage>
</organism>
<accession>A0A417Y2P3</accession>
<protein>
    <submittedName>
        <fullName evidence="2">GNAT family N-acetyltransferase</fullName>
    </submittedName>
</protein>
<reference evidence="2 3" key="1">
    <citation type="submission" date="2018-09" db="EMBL/GenBank/DDBJ databases">
        <title>Genome sequencing of Nocardioides immobilis CCTCC AB 2017083 for comparison to Nocardioides silvaticus.</title>
        <authorList>
            <person name="Li C."/>
            <person name="Wang G."/>
        </authorList>
    </citation>
    <scope>NUCLEOTIDE SEQUENCE [LARGE SCALE GENOMIC DNA]</scope>
    <source>
        <strain evidence="2 3">CCTCC AB 2017083</strain>
    </source>
</reference>
<dbReference type="Proteomes" id="UP000283644">
    <property type="component" value="Unassembled WGS sequence"/>
</dbReference>
<name>A0A417Y2P3_9ACTN</name>
<dbReference type="PROSITE" id="PS51186">
    <property type="entry name" value="GNAT"/>
    <property type="match status" value="1"/>
</dbReference>
<dbReference type="Pfam" id="PF00583">
    <property type="entry name" value="Acetyltransf_1"/>
    <property type="match status" value="1"/>
</dbReference>
<dbReference type="AlphaFoldDB" id="A0A417Y2P3"/>
<dbReference type="Gene3D" id="3.40.630.30">
    <property type="match status" value="1"/>
</dbReference>
<evidence type="ECO:0000313" key="2">
    <source>
        <dbReference type="EMBL" id="RHW26923.1"/>
    </source>
</evidence>
<keyword evidence="3" id="KW-1185">Reference proteome</keyword>
<dbReference type="EMBL" id="QXGH01000015">
    <property type="protein sequence ID" value="RHW26923.1"/>
    <property type="molecule type" value="Genomic_DNA"/>
</dbReference>
<proteinExistence type="predicted"/>
<dbReference type="SUPFAM" id="SSF55729">
    <property type="entry name" value="Acyl-CoA N-acyltransferases (Nat)"/>
    <property type="match status" value="1"/>
</dbReference>
<keyword evidence="2" id="KW-0808">Transferase</keyword>
<dbReference type="GO" id="GO:0016747">
    <property type="term" value="F:acyltransferase activity, transferring groups other than amino-acyl groups"/>
    <property type="evidence" value="ECO:0007669"/>
    <property type="project" value="InterPro"/>
</dbReference>
<dbReference type="OrthoDB" id="3767306at2"/>
<feature type="domain" description="N-acetyltransferase" evidence="1">
    <location>
        <begin position="4"/>
        <end position="171"/>
    </location>
</feature>